<reference evidence="3" key="2">
    <citation type="journal article" date="2019" name="PLoS Negl. Trop. Dis.">
        <title>Revisiting the worldwide diversity of Leptospira species in the environment.</title>
        <authorList>
            <person name="Vincent A.T."/>
            <person name="Schiettekatte O."/>
            <person name="Bourhy P."/>
            <person name="Veyrier F.J."/>
            <person name="Picardeau M."/>
        </authorList>
    </citation>
    <scope>NUCLEOTIDE SEQUENCE [LARGE SCALE GENOMIC DNA]</scope>
    <source>
        <strain evidence="3">201702449</strain>
    </source>
</reference>
<evidence type="ECO:0000313" key="2">
    <source>
        <dbReference type="EMBL" id="TGL73306.1"/>
    </source>
</evidence>
<gene>
    <name evidence="2" type="ORF">EHQ60_04385</name>
    <name evidence="1" type="ORF">ND810_05835</name>
</gene>
<dbReference type="EMBL" id="RQGI01000018">
    <property type="protein sequence ID" value="TGL73306.1"/>
    <property type="molecule type" value="Genomic_DNA"/>
</dbReference>
<proteinExistence type="predicted"/>
<comment type="caution">
    <text evidence="1">The sequence shown here is derived from an EMBL/GenBank/DDBJ whole genome shotgun (WGS) entry which is preliminary data.</text>
</comment>
<dbReference type="EMBL" id="JAMQQD010000002">
    <property type="protein sequence ID" value="MCW7514669.1"/>
    <property type="molecule type" value="Genomic_DNA"/>
</dbReference>
<dbReference type="Proteomes" id="UP000297352">
    <property type="component" value="Unassembled WGS sequence"/>
</dbReference>
<evidence type="ECO:0000313" key="1">
    <source>
        <dbReference type="EMBL" id="MCW7514669.1"/>
    </source>
</evidence>
<keyword evidence="3" id="KW-1185">Reference proteome</keyword>
<sequence>MFRKITKIVGVTLLTISLGSAFLSEENVLVRTRGAKSSRVTGKSQLSGSHFLVSQNTTSEEGTGTKDLEDILTWNGKGITGFWAFAVTQDASESTQWNSKLLSYQYLNLPPPV</sequence>
<evidence type="ECO:0000313" key="4">
    <source>
        <dbReference type="Proteomes" id="UP001209694"/>
    </source>
</evidence>
<protein>
    <submittedName>
        <fullName evidence="1">Uncharacterized protein</fullName>
    </submittedName>
</protein>
<reference evidence="1" key="3">
    <citation type="submission" date="2022-06" db="EMBL/GenBank/DDBJ databases">
        <title>Leptospira isolates from biofilms formed at urban environments.</title>
        <authorList>
            <person name="Ribeiro P.S."/>
            <person name="Sousa T."/>
            <person name="Carvalho N."/>
            <person name="Aburjaile F."/>
            <person name="Neves F."/>
            <person name="Oliveira D."/>
            <person name="Blanco L."/>
            <person name="Lima J."/>
            <person name="Costa F."/>
            <person name="Brenig B."/>
            <person name="Soares S."/>
            <person name="Ramos R."/>
            <person name="Goes-Neto A."/>
            <person name="Matiuzzi M."/>
            <person name="Azevedo V."/>
            <person name="Ristow P."/>
        </authorList>
    </citation>
    <scope>NUCLEOTIDE SEQUENCE</scope>
    <source>
        <strain evidence="1">VSF7</strain>
    </source>
</reference>
<accession>A0A2N0B120</accession>
<dbReference type="GeneID" id="93340047"/>
<evidence type="ECO:0000313" key="3">
    <source>
        <dbReference type="Proteomes" id="UP000297352"/>
    </source>
</evidence>
<dbReference type="Proteomes" id="UP001209694">
    <property type="component" value="Unassembled WGS sequence"/>
</dbReference>
<reference evidence="2" key="1">
    <citation type="submission" date="2018-10" db="EMBL/GenBank/DDBJ databases">
        <authorList>
            <person name="Vincent A.T."/>
            <person name="Schiettekatte O."/>
            <person name="Bourhy P."/>
            <person name="Veyrier F.J."/>
            <person name="Picardeau M."/>
        </authorList>
    </citation>
    <scope>NUCLEOTIDE SEQUENCE</scope>
    <source>
        <strain evidence="2">201702449</strain>
    </source>
</reference>
<dbReference type="AlphaFoldDB" id="A0A2N0B120"/>
<dbReference type="RefSeq" id="WP_100715713.1">
    <property type="nucleotide sequence ID" value="NZ_JAMQPS010000001.1"/>
</dbReference>
<organism evidence="1 4">
    <name type="scientific">Leptospira levettii</name>
    <dbReference type="NCBI Taxonomy" id="2023178"/>
    <lineage>
        <taxon>Bacteria</taxon>
        <taxon>Pseudomonadati</taxon>
        <taxon>Spirochaetota</taxon>
        <taxon>Spirochaetia</taxon>
        <taxon>Leptospirales</taxon>
        <taxon>Leptospiraceae</taxon>
        <taxon>Leptospira</taxon>
    </lineage>
</organism>
<name>A0A2N0B120_9LEPT</name>